<name>A0ABW1AJM4_9ACTN</name>
<evidence type="ECO:0000256" key="4">
    <source>
        <dbReference type="ARBA" id="ARBA00022475"/>
    </source>
</evidence>
<dbReference type="EMBL" id="JBHSON010000177">
    <property type="protein sequence ID" value="MFC5754739.1"/>
    <property type="molecule type" value="Genomic_DNA"/>
</dbReference>
<accession>A0ABW1AJM4</accession>
<keyword evidence="7 8" id="KW-0472">Membrane</keyword>
<dbReference type="Proteomes" id="UP001596074">
    <property type="component" value="Unassembled WGS sequence"/>
</dbReference>
<keyword evidence="5 8" id="KW-0812">Transmembrane</keyword>
<evidence type="ECO:0000313" key="10">
    <source>
        <dbReference type="Proteomes" id="UP001596074"/>
    </source>
</evidence>
<evidence type="ECO:0000256" key="6">
    <source>
        <dbReference type="ARBA" id="ARBA00022989"/>
    </source>
</evidence>
<keyword evidence="10" id="KW-1185">Reference proteome</keyword>
<dbReference type="PANTHER" id="PTHR34702">
    <property type="entry name" value="NA(+)/H(+) ANTIPORTER SUBUNIT F1"/>
    <property type="match status" value="1"/>
</dbReference>
<proteinExistence type="inferred from homology"/>
<keyword evidence="4" id="KW-1003">Cell membrane</keyword>
<keyword evidence="6 8" id="KW-1133">Transmembrane helix</keyword>
<feature type="transmembrane region" description="Helical" evidence="8">
    <location>
        <begin position="33"/>
        <end position="55"/>
    </location>
</feature>
<evidence type="ECO:0000256" key="8">
    <source>
        <dbReference type="SAM" id="Phobius"/>
    </source>
</evidence>
<comment type="similarity">
    <text evidence="2">Belongs to the CPA3 antiporters (TC 2.A.63) subunit F family.</text>
</comment>
<evidence type="ECO:0000256" key="5">
    <source>
        <dbReference type="ARBA" id="ARBA00022692"/>
    </source>
</evidence>
<evidence type="ECO:0000256" key="3">
    <source>
        <dbReference type="ARBA" id="ARBA00022448"/>
    </source>
</evidence>
<reference evidence="10" key="1">
    <citation type="journal article" date="2019" name="Int. J. Syst. Evol. Microbiol.">
        <title>The Global Catalogue of Microorganisms (GCM) 10K type strain sequencing project: providing services to taxonomists for standard genome sequencing and annotation.</title>
        <authorList>
            <consortium name="The Broad Institute Genomics Platform"/>
            <consortium name="The Broad Institute Genome Sequencing Center for Infectious Disease"/>
            <person name="Wu L."/>
            <person name="Ma J."/>
        </authorList>
    </citation>
    <scope>NUCLEOTIDE SEQUENCE [LARGE SCALE GENOMIC DNA]</scope>
    <source>
        <strain evidence="10">KCTC 42087</strain>
    </source>
</reference>
<dbReference type="InterPro" id="IPR007208">
    <property type="entry name" value="MrpF/PhaF-like"/>
</dbReference>
<keyword evidence="3" id="KW-0813">Transport</keyword>
<comment type="caution">
    <text evidence="9">The sequence shown here is derived from an EMBL/GenBank/DDBJ whole genome shotgun (WGS) entry which is preliminary data.</text>
</comment>
<comment type="subcellular location">
    <subcellularLocation>
        <location evidence="1">Cell membrane</location>
        <topology evidence="1">Multi-pass membrane protein</topology>
    </subcellularLocation>
</comment>
<dbReference type="PANTHER" id="PTHR34702:SF1">
    <property type="entry name" value="NA(+)_H(+) ANTIPORTER SUBUNIT F"/>
    <property type="match status" value="1"/>
</dbReference>
<dbReference type="Pfam" id="PF04066">
    <property type="entry name" value="MrpF_PhaF"/>
    <property type="match status" value="1"/>
</dbReference>
<evidence type="ECO:0000256" key="1">
    <source>
        <dbReference type="ARBA" id="ARBA00004651"/>
    </source>
</evidence>
<gene>
    <name evidence="9" type="ORF">ACFPZN_54780</name>
</gene>
<evidence type="ECO:0000256" key="7">
    <source>
        <dbReference type="ARBA" id="ARBA00023136"/>
    </source>
</evidence>
<sequence>MSIVIALATGALFLAAVCTLARLIRGPSMLDRAVALDVLVAITMSALGVHAIAVGDSWALPTLLALSLVGFVGSVSIARFLVLREQPEGSDT</sequence>
<organism evidence="9 10">
    <name type="scientific">Actinomadura rugatobispora</name>
    <dbReference type="NCBI Taxonomy" id="1994"/>
    <lineage>
        <taxon>Bacteria</taxon>
        <taxon>Bacillati</taxon>
        <taxon>Actinomycetota</taxon>
        <taxon>Actinomycetes</taxon>
        <taxon>Streptosporangiales</taxon>
        <taxon>Thermomonosporaceae</taxon>
        <taxon>Actinomadura</taxon>
    </lineage>
</organism>
<evidence type="ECO:0000313" key="9">
    <source>
        <dbReference type="EMBL" id="MFC5754739.1"/>
    </source>
</evidence>
<dbReference type="RefSeq" id="WP_378293133.1">
    <property type="nucleotide sequence ID" value="NZ_JBHSON010000177.1"/>
</dbReference>
<protein>
    <submittedName>
        <fullName evidence="9">Monovalent cation/H+ antiporter complex subunit F</fullName>
    </submittedName>
</protein>
<feature type="transmembrane region" description="Helical" evidence="8">
    <location>
        <begin position="62"/>
        <end position="82"/>
    </location>
</feature>
<evidence type="ECO:0000256" key="2">
    <source>
        <dbReference type="ARBA" id="ARBA00009212"/>
    </source>
</evidence>